<dbReference type="Gramene" id="TVU26218">
    <property type="protein sequence ID" value="TVU26218"/>
    <property type="gene ID" value="EJB05_28755"/>
</dbReference>
<keyword evidence="3" id="KW-1185">Reference proteome</keyword>
<keyword evidence="1" id="KW-0472">Membrane</keyword>
<sequence>MKLLRLAHAGGMCVRLAVLAVAAYGLVHAAHLAMSVERHAAGRELALLAAGYAVLAALVVVLCLRREMRLKLFDYPVAREEAMRLKQIIDYGPAGGDERASWVKKAVKDVLVDLLVFVFFFRVAELVPPPVSVLVWGFMAIFTCACVYMLSFCDDQHWRDKAALGGVDSKKAVQKIRPADEKIEFSGARFVAFFTNLR</sequence>
<dbReference type="Proteomes" id="UP000324897">
    <property type="component" value="Chromosome 2"/>
</dbReference>
<keyword evidence="1" id="KW-1133">Transmembrane helix</keyword>
<dbReference type="AlphaFoldDB" id="A0A5J9USB2"/>
<feature type="transmembrane region" description="Helical" evidence="1">
    <location>
        <begin position="133"/>
        <end position="153"/>
    </location>
</feature>
<reference evidence="2 3" key="1">
    <citation type="journal article" date="2019" name="Sci. Rep.">
        <title>A high-quality genome of Eragrostis curvula grass provides insights into Poaceae evolution and supports new strategies to enhance forage quality.</title>
        <authorList>
            <person name="Carballo J."/>
            <person name="Santos B.A.C.M."/>
            <person name="Zappacosta D."/>
            <person name="Garbus I."/>
            <person name="Selva J.P."/>
            <person name="Gallo C.A."/>
            <person name="Diaz A."/>
            <person name="Albertini E."/>
            <person name="Caccamo M."/>
            <person name="Echenique V."/>
        </authorList>
    </citation>
    <scope>NUCLEOTIDE SEQUENCE [LARGE SCALE GENOMIC DNA]</scope>
    <source>
        <strain evidence="3">cv. Victoria</strain>
        <tissue evidence="2">Leaf</tissue>
    </source>
</reference>
<dbReference type="EMBL" id="RWGY01000013">
    <property type="protein sequence ID" value="TVU26218.1"/>
    <property type="molecule type" value="Genomic_DNA"/>
</dbReference>
<feature type="transmembrane region" description="Helical" evidence="1">
    <location>
        <begin position="110"/>
        <end position="127"/>
    </location>
</feature>
<gene>
    <name evidence="2" type="ORF">EJB05_28755</name>
</gene>
<proteinExistence type="predicted"/>
<evidence type="ECO:0000256" key="1">
    <source>
        <dbReference type="SAM" id="Phobius"/>
    </source>
</evidence>
<evidence type="ECO:0000313" key="3">
    <source>
        <dbReference type="Proteomes" id="UP000324897"/>
    </source>
</evidence>
<comment type="caution">
    <text evidence="2">The sequence shown here is derived from an EMBL/GenBank/DDBJ whole genome shotgun (WGS) entry which is preliminary data.</text>
</comment>
<organism evidence="2 3">
    <name type="scientific">Eragrostis curvula</name>
    <name type="common">weeping love grass</name>
    <dbReference type="NCBI Taxonomy" id="38414"/>
    <lineage>
        <taxon>Eukaryota</taxon>
        <taxon>Viridiplantae</taxon>
        <taxon>Streptophyta</taxon>
        <taxon>Embryophyta</taxon>
        <taxon>Tracheophyta</taxon>
        <taxon>Spermatophyta</taxon>
        <taxon>Magnoliopsida</taxon>
        <taxon>Liliopsida</taxon>
        <taxon>Poales</taxon>
        <taxon>Poaceae</taxon>
        <taxon>PACMAD clade</taxon>
        <taxon>Chloridoideae</taxon>
        <taxon>Eragrostideae</taxon>
        <taxon>Eragrostidinae</taxon>
        <taxon>Eragrostis</taxon>
    </lineage>
</organism>
<name>A0A5J9USB2_9POAL</name>
<feature type="transmembrane region" description="Helical" evidence="1">
    <location>
        <begin position="45"/>
        <end position="64"/>
    </location>
</feature>
<accession>A0A5J9USB2</accession>
<keyword evidence="1" id="KW-0812">Transmembrane</keyword>
<protein>
    <submittedName>
        <fullName evidence="2">Uncharacterized protein</fullName>
    </submittedName>
</protein>
<evidence type="ECO:0000313" key="2">
    <source>
        <dbReference type="EMBL" id="TVU26218.1"/>
    </source>
</evidence>